<reference evidence="3 4" key="1">
    <citation type="submission" date="2016-04" db="EMBL/GenBank/DDBJ databases">
        <title>First whole genome shotgun sequence of the bacterium Enteractinococcus sp. strain UASWS1574.</title>
        <authorList>
            <person name="Crovadore J."/>
            <person name="Chablais R."/>
            <person name="Lefort F."/>
        </authorList>
    </citation>
    <scope>NUCLEOTIDE SEQUENCE [LARGE SCALE GENOMIC DNA]</scope>
    <source>
        <strain evidence="3 4">UASWS1574</strain>
    </source>
</reference>
<dbReference type="AlphaFoldDB" id="A0A1B7M246"/>
<feature type="coiled-coil region" evidence="1">
    <location>
        <begin position="342"/>
        <end position="408"/>
    </location>
</feature>
<name>A0A1B7M246_9MICC</name>
<dbReference type="SUPFAM" id="SSF53474">
    <property type="entry name" value="alpha/beta-Hydrolases"/>
    <property type="match status" value="1"/>
</dbReference>
<dbReference type="EMBL" id="LXEY01000010">
    <property type="protein sequence ID" value="OAV62668.1"/>
    <property type="molecule type" value="Genomic_DNA"/>
</dbReference>
<keyword evidence="4" id="KW-1185">Reference proteome</keyword>
<dbReference type="InterPro" id="IPR029058">
    <property type="entry name" value="AB_hydrolase_fold"/>
</dbReference>
<organism evidence="3 4">
    <name type="scientific">Enteractinococcus helveticum</name>
    <dbReference type="NCBI Taxonomy" id="1837282"/>
    <lineage>
        <taxon>Bacteria</taxon>
        <taxon>Bacillati</taxon>
        <taxon>Actinomycetota</taxon>
        <taxon>Actinomycetes</taxon>
        <taxon>Micrococcales</taxon>
        <taxon>Micrococcaceae</taxon>
    </lineage>
</organism>
<comment type="caution">
    <text evidence="3">The sequence shown here is derived from an EMBL/GenBank/DDBJ whole genome shotgun (WGS) entry which is preliminary data.</text>
</comment>
<evidence type="ECO:0000259" key="2">
    <source>
        <dbReference type="Pfam" id="PF06259"/>
    </source>
</evidence>
<accession>A0A1B7M246</accession>
<dbReference type="OrthoDB" id="3259161at2"/>
<gene>
    <name evidence="3" type="ORF">A6F49_05785</name>
</gene>
<evidence type="ECO:0000313" key="4">
    <source>
        <dbReference type="Proteomes" id="UP000078292"/>
    </source>
</evidence>
<dbReference type="InterPro" id="IPR010427">
    <property type="entry name" value="DUF1023"/>
</dbReference>
<protein>
    <recommendedName>
        <fullName evidence="2">DUF1023 domain-containing protein</fullName>
    </recommendedName>
</protein>
<keyword evidence="1" id="KW-0175">Coiled coil</keyword>
<proteinExistence type="predicted"/>
<dbReference type="Pfam" id="PF06259">
    <property type="entry name" value="Abhydrolase_8"/>
    <property type="match status" value="1"/>
</dbReference>
<dbReference type="RefSeq" id="WP_043055444.1">
    <property type="nucleotide sequence ID" value="NZ_LXEY01000010.1"/>
</dbReference>
<sequence>MGSIAFDHATAQALISALESADERVHHQSMPWSDAVDTAKDEFDGAYSRLFSSNASSEQRDRSEVCFHLLNVLRQVQYAQEDARAEEERLAAVTDWEQRYAVWQADADSDPAWWRSFTDPQYGGLMWSKPSQTPTRRPTIQSEVAVRDRDRVSSGSADAVSSASPSNLRSFVAIAERCHGIVEEELETLRTAWPSFLSNCSWVIIETFTLFDALAQYLEHARLEARWISQIADAFEVAGTGELSNDMLDALAPALHTTAMSNTQLLQTLATADRTQLAKLMNSSPALTHQLQLMDPGTINAWWHRLAETPASNQQTVLWETLPEVFGNLEGIPYHIRHSANERVLKRNIRDLNAQLSALASDRREALQNAGHSPTRPQSVLLPVFAKERELNAQLEILEQIYRSAQAEGGQAPRQLISLTNDHPPLAAVSIGDLDTSTNVTYSVAGINSSTKTMESWTDSTQNIHDEVHAGGDAATVAWIGYEAPVSPPGSLGVLHNDKGQAGGDNLTKALRGLDAVRGPDDPQVNVMAHSYGTTTAAFAMSQPDIAVDNLILVGSAGLPDHIRNADELNADTVYAGHARDVYPYIDSDGGDQWAWMGRDFSSGHGVNPIDDDFDAITFGTDSEAEGVGDPVTTHSARDDDVTGYYERHSESLRNIGYILRGEPEKRANTLRRDLRCFNGHCLVQEHYMSRKNSSPRSQPRYRPLVISVSCLISAIFLSTGCTATSTQEPVMDVIEQRDAVVNFVINTTEQLDVEGWEARHGVASAQGCNGQDGEEGAAYHFDLSADRGTAHEVDAQQVVEYWESLGMEARVVDHGGYPTVYATGGPVERASFTTDAAGETYRVGAVAHCAPGNAGELKMEYIERRNNGERFPGDEYVPDESLAQ</sequence>
<feature type="domain" description="DUF1023" evidence="2">
    <location>
        <begin position="426"/>
        <end position="579"/>
    </location>
</feature>
<dbReference type="ESTHER" id="9micc-a0a1b7m246">
    <property type="family name" value="Duf_1023"/>
</dbReference>
<evidence type="ECO:0000256" key="1">
    <source>
        <dbReference type="SAM" id="Coils"/>
    </source>
</evidence>
<dbReference type="Proteomes" id="UP000078292">
    <property type="component" value="Unassembled WGS sequence"/>
</dbReference>
<evidence type="ECO:0000313" key="3">
    <source>
        <dbReference type="EMBL" id="OAV62668.1"/>
    </source>
</evidence>
<dbReference type="STRING" id="1837282.A6F49_05785"/>